<dbReference type="InterPro" id="IPR035965">
    <property type="entry name" value="PAS-like_dom_sf"/>
</dbReference>
<comment type="caution">
    <text evidence="15">The sequence shown here is derived from an EMBL/GenBank/DDBJ whole genome shotgun (WGS) entry which is preliminary data.</text>
</comment>
<dbReference type="InterPro" id="IPR001789">
    <property type="entry name" value="Sig_transdc_resp-reg_receiver"/>
</dbReference>
<dbReference type="InterPro" id="IPR003594">
    <property type="entry name" value="HATPase_dom"/>
</dbReference>
<keyword evidence="4" id="KW-0808">Transferase</keyword>
<dbReference type="InterPro" id="IPR000014">
    <property type="entry name" value="PAS"/>
</dbReference>
<comment type="catalytic activity">
    <reaction evidence="1">
        <text>ATP + protein L-histidine = ADP + protein N-phospho-L-histidine.</text>
        <dbReference type="EC" id="2.7.13.3"/>
    </reaction>
</comment>
<dbReference type="Pfam" id="PF02518">
    <property type="entry name" value="HATPase_c"/>
    <property type="match status" value="1"/>
</dbReference>
<evidence type="ECO:0000259" key="12">
    <source>
        <dbReference type="PROSITE" id="PS50110"/>
    </source>
</evidence>
<dbReference type="SMART" id="SM00086">
    <property type="entry name" value="PAC"/>
    <property type="match status" value="3"/>
</dbReference>
<dbReference type="NCBIfam" id="TIGR00229">
    <property type="entry name" value="sensory_box"/>
    <property type="match status" value="4"/>
</dbReference>
<sequence length="1113" mass="126273">MKKNHSLLVIDDSPYILRSVERLFTSEGYHVTCASKGKAGLRLARREKPDVILLDVILPDLDGIELCQQIKGDTGLSSTYVILFSGEKIDSESQAKGLESGADGFVSKTASHRELLARVQAIVRIKEAESKLSETVQELQKKQQELLKTQRELEHSQKKYEELYDFAPVGYCTFDATGSIQEANKTLAEQLGIHEKQLLNSRFLDYLISDDYRIFHDHLKAVFDHQTRRSCEIRLRQNDGTVVYVLLKSRFVELPEGGDGECRTVITDISDRKHAENALQASKEEYQTLVDNLQQRVFYKDRNSTYVTCNESYARDLHISPQHIVGRTDYDFFPQELAEKYRNDDEKVIHEGNSLNVEEAYVLHGQQRFIQTVKTPLHNANGEIIGLLGIFWDITERKHIEDALAQERYLLRALLDSSPDHIYFKDRESRFIRLNKSCASWVGHVIPEKMIGKTDFDFFTEEYATRTFTDEQRIMETRQALIGQEENERWPNGRKTWVSTTKMPLYDEHDNVVGTFGISRDITEHKQAEEQQRIATRILKILNQAKPKSGMIQEILSVIKNFTGFEAVGIRVQEGSVFSYYEAKGVQNTFTATERCLCMKNIADPLTVSSGKIPYYECMCKNILEGCIDPALPHFTSRGSFWTNNTGTLRKSQPLVSHHSPIYNRCNTAQDESVAIIPLRSANRIVGLLHFHDHRKGVFRSEMIDFLEGLGESIGTALDHKQAEEEMARLRNLLNNIIDSMPSAIIGVNRDGRVTHWNLRIQEITHISAEEATGQLLNEVFPRIMPYMGKIHRAIERRTPQTEAKVTDLTNDSALLFDIIIYPLISSSGIEGVVIRIDDVTERVRMEEMVIQSEKMLSLGGLAAGMAHELNNPLASMLQNAHVILNRLTHPISANALAAAECNTTMDAIRRYAEQREITEMLDIIKTAGERAAQIVADMLTFSRKSSSSAQPHDIRKLLDKTVDLASHIYGFNKKYNFLRFTIIREYEEGLPNVLCENTQIQQVFLNVLTNAVQAMANQQSPTIILRAGQDGDCVRVEIEDNGPGISENIRHRIFEPFFTTKEVGLGTGLGLSVSYFIITEHHGGTMSVESEPGRGSKFIIHFPSNTQRCPLQ</sequence>
<organism evidence="15 16">
    <name type="scientific">candidate division KSB3 bacterium</name>
    <dbReference type="NCBI Taxonomy" id="2044937"/>
    <lineage>
        <taxon>Bacteria</taxon>
        <taxon>candidate division KSB3</taxon>
    </lineage>
</organism>
<dbReference type="InterPro" id="IPR003018">
    <property type="entry name" value="GAF"/>
</dbReference>
<feature type="domain" description="PAC" evidence="14">
    <location>
        <begin position="353"/>
        <end position="406"/>
    </location>
</feature>
<dbReference type="SUPFAM" id="SSF55874">
    <property type="entry name" value="ATPase domain of HSP90 chaperone/DNA topoisomerase II/histidine kinase"/>
    <property type="match status" value="1"/>
</dbReference>
<dbReference type="SUPFAM" id="SSF52172">
    <property type="entry name" value="CheY-like"/>
    <property type="match status" value="1"/>
</dbReference>
<evidence type="ECO:0000256" key="6">
    <source>
        <dbReference type="ARBA" id="ARBA00022777"/>
    </source>
</evidence>
<feature type="domain" description="PAS" evidence="13">
    <location>
        <begin position="730"/>
        <end position="786"/>
    </location>
</feature>
<dbReference type="Pfam" id="PF00072">
    <property type="entry name" value="Response_reg"/>
    <property type="match status" value="1"/>
</dbReference>
<keyword evidence="7" id="KW-0067">ATP-binding</keyword>
<dbReference type="Gene3D" id="3.30.565.10">
    <property type="entry name" value="Histidine kinase-like ATPase, C-terminal domain"/>
    <property type="match status" value="1"/>
</dbReference>
<dbReference type="PANTHER" id="PTHR43065">
    <property type="entry name" value="SENSOR HISTIDINE KINASE"/>
    <property type="match status" value="1"/>
</dbReference>
<dbReference type="SUPFAM" id="SSF47384">
    <property type="entry name" value="Homodimeric domain of signal transducing histidine kinase"/>
    <property type="match status" value="1"/>
</dbReference>
<dbReference type="GO" id="GO:0006355">
    <property type="term" value="P:regulation of DNA-templated transcription"/>
    <property type="evidence" value="ECO:0007669"/>
    <property type="project" value="InterPro"/>
</dbReference>
<keyword evidence="10" id="KW-0175">Coiled coil</keyword>
<dbReference type="AlphaFoldDB" id="A0A2G6KKQ2"/>
<dbReference type="PROSITE" id="PS50110">
    <property type="entry name" value="RESPONSE_REGULATORY"/>
    <property type="match status" value="1"/>
</dbReference>
<gene>
    <name evidence="15" type="ORF">CSA56_00695</name>
</gene>
<dbReference type="PROSITE" id="PS50109">
    <property type="entry name" value="HIS_KIN"/>
    <property type="match status" value="1"/>
</dbReference>
<keyword evidence="6" id="KW-0418">Kinase</keyword>
<evidence type="ECO:0000259" key="13">
    <source>
        <dbReference type="PROSITE" id="PS50112"/>
    </source>
</evidence>
<dbReference type="Gene3D" id="1.10.287.130">
    <property type="match status" value="1"/>
</dbReference>
<evidence type="ECO:0000256" key="5">
    <source>
        <dbReference type="ARBA" id="ARBA00022741"/>
    </source>
</evidence>
<evidence type="ECO:0000256" key="8">
    <source>
        <dbReference type="ARBA" id="ARBA00023012"/>
    </source>
</evidence>
<dbReference type="PANTHER" id="PTHR43065:SF42">
    <property type="entry name" value="TWO-COMPONENT SENSOR PPRA"/>
    <property type="match status" value="1"/>
</dbReference>
<dbReference type="InterPro" id="IPR001610">
    <property type="entry name" value="PAC"/>
</dbReference>
<evidence type="ECO:0000256" key="10">
    <source>
        <dbReference type="SAM" id="Coils"/>
    </source>
</evidence>
<keyword evidence="3 9" id="KW-0597">Phosphoprotein</keyword>
<dbReference type="Pfam" id="PF00512">
    <property type="entry name" value="HisKA"/>
    <property type="match status" value="1"/>
</dbReference>
<dbReference type="GO" id="GO:0000155">
    <property type="term" value="F:phosphorelay sensor kinase activity"/>
    <property type="evidence" value="ECO:0007669"/>
    <property type="project" value="InterPro"/>
</dbReference>
<reference evidence="15 16" key="1">
    <citation type="submission" date="2017-10" db="EMBL/GenBank/DDBJ databases">
        <title>Novel microbial diversity and functional potential in the marine mammal oral microbiome.</title>
        <authorList>
            <person name="Dudek N.K."/>
            <person name="Sun C.L."/>
            <person name="Burstein D."/>
            <person name="Kantor R.S."/>
            <person name="Aliaga Goltsman D.S."/>
            <person name="Bik E.M."/>
            <person name="Thomas B.C."/>
            <person name="Banfield J.F."/>
            <person name="Relman D.A."/>
        </authorList>
    </citation>
    <scope>NUCLEOTIDE SEQUENCE [LARGE SCALE GENOMIC DNA]</scope>
    <source>
        <strain evidence="15">DOLJORAL78_47_16</strain>
    </source>
</reference>
<feature type="domain" description="PAC" evidence="14">
    <location>
        <begin position="475"/>
        <end position="534"/>
    </location>
</feature>
<dbReference type="InterPro" id="IPR011006">
    <property type="entry name" value="CheY-like_superfamily"/>
</dbReference>
<accession>A0A2G6KKQ2</accession>
<dbReference type="PROSITE" id="PS50113">
    <property type="entry name" value="PAC"/>
    <property type="match status" value="3"/>
</dbReference>
<dbReference type="SUPFAM" id="SSF55785">
    <property type="entry name" value="PYP-like sensor domain (PAS domain)"/>
    <property type="match status" value="4"/>
</dbReference>
<name>A0A2G6KKQ2_9BACT</name>
<evidence type="ECO:0000256" key="7">
    <source>
        <dbReference type="ARBA" id="ARBA00022840"/>
    </source>
</evidence>
<dbReference type="InterPro" id="IPR036097">
    <property type="entry name" value="HisK_dim/P_sf"/>
</dbReference>
<feature type="domain" description="PAS" evidence="13">
    <location>
        <begin position="156"/>
        <end position="226"/>
    </location>
</feature>
<proteinExistence type="predicted"/>
<feature type="domain" description="Response regulatory" evidence="12">
    <location>
        <begin position="6"/>
        <end position="123"/>
    </location>
</feature>
<evidence type="ECO:0000259" key="14">
    <source>
        <dbReference type="PROSITE" id="PS50113"/>
    </source>
</evidence>
<dbReference type="InterPro" id="IPR005467">
    <property type="entry name" value="His_kinase_dom"/>
</dbReference>
<evidence type="ECO:0000256" key="3">
    <source>
        <dbReference type="ARBA" id="ARBA00022553"/>
    </source>
</evidence>
<feature type="coiled-coil region" evidence="10">
    <location>
        <begin position="122"/>
        <end position="159"/>
    </location>
</feature>
<dbReference type="InterPro" id="IPR029016">
    <property type="entry name" value="GAF-like_dom_sf"/>
</dbReference>
<feature type="domain" description="PAS" evidence="13">
    <location>
        <begin position="282"/>
        <end position="352"/>
    </location>
</feature>
<dbReference type="InterPro" id="IPR004358">
    <property type="entry name" value="Sig_transdc_His_kin-like_C"/>
</dbReference>
<dbReference type="SMART" id="SM00388">
    <property type="entry name" value="HisKA"/>
    <property type="match status" value="1"/>
</dbReference>
<dbReference type="InterPro" id="IPR003661">
    <property type="entry name" value="HisK_dim/P_dom"/>
</dbReference>
<keyword evidence="5" id="KW-0547">Nucleotide-binding</keyword>
<dbReference type="Proteomes" id="UP000230821">
    <property type="component" value="Unassembled WGS sequence"/>
</dbReference>
<feature type="domain" description="PAC" evidence="14">
    <location>
        <begin position="229"/>
        <end position="281"/>
    </location>
</feature>
<dbReference type="SMART" id="SM00091">
    <property type="entry name" value="PAS"/>
    <property type="match status" value="4"/>
</dbReference>
<dbReference type="InterPro" id="IPR013656">
    <property type="entry name" value="PAS_4"/>
</dbReference>
<dbReference type="GO" id="GO:0005524">
    <property type="term" value="F:ATP binding"/>
    <property type="evidence" value="ECO:0007669"/>
    <property type="project" value="UniProtKB-KW"/>
</dbReference>
<evidence type="ECO:0000256" key="9">
    <source>
        <dbReference type="PROSITE-ProRule" id="PRU00169"/>
    </source>
</evidence>
<dbReference type="SMART" id="SM00448">
    <property type="entry name" value="REC"/>
    <property type="match status" value="1"/>
</dbReference>
<evidence type="ECO:0000313" key="16">
    <source>
        <dbReference type="Proteomes" id="UP000230821"/>
    </source>
</evidence>
<dbReference type="Gene3D" id="3.30.450.20">
    <property type="entry name" value="PAS domain"/>
    <property type="match status" value="4"/>
</dbReference>
<dbReference type="SMART" id="SM00387">
    <property type="entry name" value="HATPase_c"/>
    <property type="match status" value="1"/>
</dbReference>
<evidence type="ECO:0000256" key="4">
    <source>
        <dbReference type="ARBA" id="ARBA00022679"/>
    </source>
</evidence>
<dbReference type="InterPro" id="IPR013767">
    <property type="entry name" value="PAS_fold"/>
</dbReference>
<dbReference type="CDD" id="cd00130">
    <property type="entry name" value="PAS"/>
    <property type="match status" value="4"/>
</dbReference>
<evidence type="ECO:0000313" key="15">
    <source>
        <dbReference type="EMBL" id="PIE36237.1"/>
    </source>
</evidence>
<dbReference type="EC" id="2.7.13.3" evidence="2"/>
<feature type="modified residue" description="4-aspartylphosphate" evidence="9">
    <location>
        <position position="55"/>
    </location>
</feature>
<dbReference type="PROSITE" id="PS50112">
    <property type="entry name" value="PAS"/>
    <property type="match status" value="3"/>
</dbReference>
<evidence type="ECO:0000259" key="11">
    <source>
        <dbReference type="PROSITE" id="PS50109"/>
    </source>
</evidence>
<protein>
    <recommendedName>
        <fullName evidence="2">histidine kinase</fullName>
        <ecNumber evidence="2">2.7.13.3</ecNumber>
    </recommendedName>
</protein>
<dbReference type="Gene3D" id="3.30.450.40">
    <property type="match status" value="1"/>
</dbReference>
<dbReference type="Gene3D" id="3.40.50.2300">
    <property type="match status" value="1"/>
</dbReference>
<dbReference type="Pfam" id="PF08448">
    <property type="entry name" value="PAS_4"/>
    <property type="match status" value="2"/>
</dbReference>
<dbReference type="InterPro" id="IPR036890">
    <property type="entry name" value="HATPase_C_sf"/>
</dbReference>
<feature type="domain" description="Histidine kinase" evidence="11">
    <location>
        <begin position="865"/>
        <end position="1107"/>
    </location>
</feature>
<dbReference type="PRINTS" id="PR00344">
    <property type="entry name" value="BCTRLSENSOR"/>
</dbReference>
<dbReference type="Pfam" id="PF01590">
    <property type="entry name" value="GAF"/>
    <property type="match status" value="1"/>
</dbReference>
<evidence type="ECO:0000256" key="2">
    <source>
        <dbReference type="ARBA" id="ARBA00012438"/>
    </source>
</evidence>
<dbReference type="CDD" id="cd00082">
    <property type="entry name" value="HisKA"/>
    <property type="match status" value="1"/>
</dbReference>
<dbReference type="EMBL" id="PDSK01000021">
    <property type="protein sequence ID" value="PIE36237.1"/>
    <property type="molecule type" value="Genomic_DNA"/>
</dbReference>
<evidence type="ECO:0000256" key="1">
    <source>
        <dbReference type="ARBA" id="ARBA00000085"/>
    </source>
</evidence>
<dbReference type="InterPro" id="IPR000700">
    <property type="entry name" value="PAS-assoc_C"/>
</dbReference>
<dbReference type="Pfam" id="PF00989">
    <property type="entry name" value="PAS"/>
    <property type="match status" value="2"/>
</dbReference>
<keyword evidence="8" id="KW-0902">Two-component regulatory system</keyword>
<dbReference type="SUPFAM" id="SSF55781">
    <property type="entry name" value="GAF domain-like"/>
    <property type="match status" value="1"/>
</dbReference>